<evidence type="ECO:0000313" key="12">
    <source>
        <dbReference type="EMBL" id="TXL60769.1"/>
    </source>
</evidence>
<dbReference type="PROSITE" id="PS51085">
    <property type="entry name" value="2FE2S_FER_2"/>
    <property type="match status" value="1"/>
</dbReference>
<gene>
    <name evidence="12" type="ORF">FHP06_10115</name>
</gene>
<dbReference type="RefSeq" id="WP_147686367.1">
    <property type="nucleotide sequence ID" value="NZ_VDUX01000004.1"/>
</dbReference>
<dbReference type="PRINTS" id="PR00409">
    <property type="entry name" value="PHDIOXRDTASE"/>
</dbReference>
<dbReference type="InterPro" id="IPR001041">
    <property type="entry name" value="2Fe-2S_ferredoxin-type"/>
</dbReference>
<dbReference type="PANTHER" id="PTHR47354:SF8">
    <property type="entry name" value="1,2-PHENYLACETYL-COA EPOXIDASE, SUBUNIT E"/>
    <property type="match status" value="1"/>
</dbReference>
<evidence type="ECO:0000259" key="10">
    <source>
        <dbReference type="PROSITE" id="PS51085"/>
    </source>
</evidence>
<dbReference type="Pfam" id="PF00111">
    <property type="entry name" value="Fer2"/>
    <property type="match status" value="1"/>
</dbReference>
<dbReference type="EMBL" id="VDUX01000004">
    <property type="protein sequence ID" value="TXL60769.1"/>
    <property type="molecule type" value="Genomic_DNA"/>
</dbReference>
<dbReference type="InterPro" id="IPR017938">
    <property type="entry name" value="Riboflavin_synthase-like_b-brl"/>
</dbReference>
<dbReference type="InterPro" id="IPR012675">
    <property type="entry name" value="Beta-grasp_dom_sf"/>
</dbReference>
<dbReference type="PANTHER" id="PTHR47354">
    <property type="entry name" value="NADH OXIDOREDUCTASE HCR"/>
    <property type="match status" value="1"/>
</dbReference>
<keyword evidence="8" id="KW-0411">Iron-sulfur</keyword>
<dbReference type="InterPro" id="IPR001433">
    <property type="entry name" value="OxRdtase_FAD/NAD-bd"/>
</dbReference>
<feature type="domain" description="FAD-binding FR-type" evidence="11">
    <location>
        <begin position="2"/>
        <end position="107"/>
    </location>
</feature>
<sequence>MADSYELEVVDVVEETADARSIVLDPGEHRAEFAHKPGQFLTVAVPSDRTGLVARSYSLSSMPADEGPITITVKRTEEGYASCWICDNLKAGDRLRVLPPSGIFTPKDLDADLLLFAGGSGITPIMSITRTALARGSGRIVLFYANRDERSVIFSGALADLAAQHPDRLQVVHWLESVQGLPTQEQMKAFASQYLEWDAFVCGPGPFMKLTVDALKDLEFPRERRHQEKFVSLGGNPFETDADREPGASDDDEDLSTSSSGTLVEPVEATFSHLQVELDGENLEYDDWPAGRTLLEHLESKGVKAPYSCRLGECSACAVRLLEGEVTMRNNDVLEDEDLDDGIRLACQSEAATEKVRVTYS</sequence>
<dbReference type="Pfam" id="PF00175">
    <property type="entry name" value="NAD_binding_1"/>
    <property type="match status" value="1"/>
</dbReference>
<keyword evidence="7" id="KW-0408">Iron</keyword>
<dbReference type="InterPro" id="IPR008333">
    <property type="entry name" value="Cbr1-like_FAD-bd_dom"/>
</dbReference>
<evidence type="ECO:0000256" key="1">
    <source>
        <dbReference type="ARBA" id="ARBA00001974"/>
    </source>
</evidence>
<dbReference type="OrthoDB" id="9796486at2"/>
<evidence type="ECO:0000256" key="2">
    <source>
        <dbReference type="ARBA" id="ARBA00022630"/>
    </source>
</evidence>
<evidence type="ECO:0000256" key="9">
    <source>
        <dbReference type="SAM" id="MobiDB-lite"/>
    </source>
</evidence>
<dbReference type="InterPro" id="IPR001709">
    <property type="entry name" value="Flavoprot_Pyr_Nucl_cyt_Rdtase"/>
</dbReference>
<comment type="cofactor">
    <cofactor evidence="1">
        <name>FAD</name>
        <dbReference type="ChEBI" id="CHEBI:57692"/>
    </cofactor>
</comment>
<keyword evidence="3" id="KW-0001">2Fe-2S</keyword>
<reference evidence="12 13" key="1">
    <citation type="submission" date="2019-06" db="EMBL/GenBank/DDBJ databases">
        <title>Aeromicrobium sp. nov., isolated from a maize field.</title>
        <authorList>
            <person name="Lin S.-Y."/>
            <person name="Tsai C.-F."/>
            <person name="Young C.-C."/>
        </authorList>
    </citation>
    <scope>NUCLEOTIDE SEQUENCE [LARGE SCALE GENOMIC DNA]</scope>
    <source>
        <strain evidence="12 13">CC-CFT486</strain>
    </source>
</reference>
<dbReference type="Gene3D" id="2.40.30.10">
    <property type="entry name" value="Translation factors"/>
    <property type="match status" value="1"/>
</dbReference>
<feature type="domain" description="2Fe-2S ferredoxin-type" evidence="10">
    <location>
        <begin position="272"/>
        <end position="361"/>
    </location>
</feature>
<dbReference type="Gene3D" id="3.10.20.30">
    <property type="match status" value="1"/>
</dbReference>
<dbReference type="Gene3D" id="3.40.50.80">
    <property type="entry name" value="Nucleotide-binding domain of ferredoxin-NADP reductase (FNR) module"/>
    <property type="match status" value="1"/>
</dbReference>
<dbReference type="GO" id="GO:0016491">
    <property type="term" value="F:oxidoreductase activity"/>
    <property type="evidence" value="ECO:0007669"/>
    <property type="project" value="UniProtKB-KW"/>
</dbReference>
<dbReference type="InterPro" id="IPR017927">
    <property type="entry name" value="FAD-bd_FR_type"/>
</dbReference>
<dbReference type="GO" id="GO:0046872">
    <property type="term" value="F:metal ion binding"/>
    <property type="evidence" value="ECO:0007669"/>
    <property type="project" value="UniProtKB-KW"/>
</dbReference>
<dbReference type="CDD" id="cd06214">
    <property type="entry name" value="PA_degradation_oxidoreductase_like"/>
    <property type="match status" value="1"/>
</dbReference>
<evidence type="ECO:0000256" key="8">
    <source>
        <dbReference type="ARBA" id="ARBA00023014"/>
    </source>
</evidence>
<keyword evidence="5" id="KW-0274">FAD</keyword>
<accession>A0A5C8NG35</accession>
<evidence type="ECO:0000259" key="11">
    <source>
        <dbReference type="PROSITE" id="PS51384"/>
    </source>
</evidence>
<dbReference type="PROSITE" id="PS00197">
    <property type="entry name" value="2FE2S_FER_1"/>
    <property type="match status" value="1"/>
</dbReference>
<name>A0A5C8NG35_9ACTN</name>
<organism evidence="12 13">
    <name type="scientific">Aeromicrobium terrae</name>
    <dbReference type="NCBI Taxonomy" id="2498846"/>
    <lineage>
        <taxon>Bacteria</taxon>
        <taxon>Bacillati</taxon>
        <taxon>Actinomycetota</taxon>
        <taxon>Actinomycetes</taxon>
        <taxon>Propionibacteriales</taxon>
        <taxon>Nocardioidaceae</taxon>
        <taxon>Aeromicrobium</taxon>
    </lineage>
</organism>
<dbReference type="AlphaFoldDB" id="A0A5C8NG35"/>
<keyword evidence="4" id="KW-0479">Metal-binding</keyword>
<keyword evidence="13" id="KW-1185">Reference proteome</keyword>
<dbReference type="InterPro" id="IPR006058">
    <property type="entry name" value="2Fe2S_fd_BS"/>
</dbReference>
<dbReference type="PRINTS" id="PR00371">
    <property type="entry name" value="FPNCR"/>
</dbReference>
<evidence type="ECO:0000256" key="7">
    <source>
        <dbReference type="ARBA" id="ARBA00023004"/>
    </source>
</evidence>
<protein>
    <submittedName>
        <fullName evidence="12">Ferredoxin--NADP reductase</fullName>
    </submittedName>
</protein>
<feature type="region of interest" description="Disordered" evidence="9">
    <location>
        <begin position="231"/>
        <end position="262"/>
    </location>
</feature>
<evidence type="ECO:0000256" key="5">
    <source>
        <dbReference type="ARBA" id="ARBA00022827"/>
    </source>
</evidence>
<dbReference type="CDD" id="cd00207">
    <property type="entry name" value="fer2"/>
    <property type="match status" value="1"/>
</dbReference>
<proteinExistence type="predicted"/>
<keyword evidence="6" id="KW-0560">Oxidoreductase</keyword>
<dbReference type="GO" id="GO:0051537">
    <property type="term" value="F:2 iron, 2 sulfur cluster binding"/>
    <property type="evidence" value="ECO:0007669"/>
    <property type="project" value="UniProtKB-KW"/>
</dbReference>
<dbReference type="Pfam" id="PF00970">
    <property type="entry name" value="FAD_binding_6"/>
    <property type="match status" value="1"/>
</dbReference>
<dbReference type="PROSITE" id="PS51384">
    <property type="entry name" value="FAD_FR"/>
    <property type="match status" value="1"/>
</dbReference>
<evidence type="ECO:0000256" key="3">
    <source>
        <dbReference type="ARBA" id="ARBA00022714"/>
    </source>
</evidence>
<dbReference type="SUPFAM" id="SSF54292">
    <property type="entry name" value="2Fe-2S ferredoxin-like"/>
    <property type="match status" value="1"/>
</dbReference>
<evidence type="ECO:0000313" key="13">
    <source>
        <dbReference type="Proteomes" id="UP000321571"/>
    </source>
</evidence>
<evidence type="ECO:0000256" key="4">
    <source>
        <dbReference type="ARBA" id="ARBA00022723"/>
    </source>
</evidence>
<dbReference type="InterPro" id="IPR039261">
    <property type="entry name" value="FNR_nucleotide-bd"/>
</dbReference>
<keyword evidence="2" id="KW-0285">Flavoprotein</keyword>
<dbReference type="InterPro" id="IPR036010">
    <property type="entry name" value="2Fe-2S_ferredoxin-like_sf"/>
</dbReference>
<dbReference type="GO" id="GO:0050660">
    <property type="term" value="F:flavin adenine dinucleotide binding"/>
    <property type="evidence" value="ECO:0007669"/>
    <property type="project" value="TreeGrafter"/>
</dbReference>
<comment type="caution">
    <text evidence="12">The sequence shown here is derived from an EMBL/GenBank/DDBJ whole genome shotgun (WGS) entry which is preliminary data.</text>
</comment>
<dbReference type="InterPro" id="IPR050415">
    <property type="entry name" value="MRET"/>
</dbReference>
<dbReference type="SUPFAM" id="SSF63380">
    <property type="entry name" value="Riboflavin synthase domain-like"/>
    <property type="match status" value="1"/>
</dbReference>
<evidence type="ECO:0000256" key="6">
    <source>
        <dbReference type="ARBA" id="ARBA00023002"/>
    </source>
</evidence>
<dbReference type="Proteomes" id="UP000321571">
    <property type="component" value="Unassembled WGS sequence"/>
</dbReference>
<dbReference type="SUPFAM" id="SSF52343">
    <property type="entry name" value="Ferredoxin reductase-like, C-terminal NADP-linked domain"/>
    <property type="match status" value="1"/>
</dbReference>